<sequence length="450" mass="47842">MTTTLRTALADLAEQSRLPGDPGNLWRRGRRLRRRRRLTTAAAGAVLMALAVLVALPPVWPGAPGPAQVAAGGAAVLPSRFGAARPWQELAERSPNGPAMLVFTNVPSRLSLLPGGPVTVIGQDGSYRAMATSPVPPQRLSPDGKLLARWDGIVDLTSGRRVPISGYGEAAAQVLDWSPGGTEVLMGVEDRIVVVDAATGRVRTVLTVATDQAVDDSFGVFSPDGSRIALVLGAQTEPRRVTVVDTAGGTVRAELQLTGRQRLAGWDADGVNLVLVAAEVCDWTLCARNAPDIEHARAALERQRWHLQFADPATGSVVDEPRTGRTGWPNRLVGWHGQDAVWIVGDYPADHVSIEAVRPGEPARVLAVSDDPVADLDVARDLVSQGRFGGPAIDAPLWPPRAEARRALGVGAIALIALLLFVRGLIVMARRRWPPAQPTSPVRDQPPSGR</sequence>
<dbReference type="InterPro" id="IPR011042">
    <property type="entry name" value="6-blade_b-propeller_TolB-like"/>
</dbReference>
<keyword evidence="1" id="KW-0812">Transmembrane</keyword>
<gene>
    <name evidence="2" type="ORF">Dfulv_17665</name>
</gene>
<feature type="transmembrane region" description="Helical" evidence="1">
    <location>
        <begin position="407"/>
        <end position="426"/>
    </location>
</feature>
<dbReference type="SUPFAM" id="SSF69322">
    <property type="entry name" value="Tricorn protease domain 2"/>
    <property type="match status" value="1"/>
</dbReference>
<evidence type="ECO:0000313" key="3">
    <source>
        <dbReference type="Proteomes" id="UP001059617"/>
    </source>
</evidence>
<dbReference type="EMBL" id="CP073720">
    <property type="protein sequence ID" value="UWP85977.1"/>
    <property type="molecule type" value="Genomic_DNA"/>
</dbReference>
<proteinExistence type="predicted"/>
<keyword evidence="1" id="KW-1133">Transmembrane helix</keyword>
<protein>
    <submittedName>
        <fullName evidence="2">Uncharacterized protein</fullName>
    </submittedName>
</protein>
<dbReference type="RefSeq" id="WP_259864444.1">
    <property type="nucleotide sequence ID" value="NZ_BAAAST010000036.1"/>
</dbReference>
<name>A0ABY5W8U4_9ACTN</name>
<dbReference type="Proteomes" id="UP001059617">
    <property type="component" value="Chromosome"/>
</dbReference>
<dbReference type="Gene3D" id="2.120.10.30">
    <property type="entry name" value="TolB, C-terminal domain"/>
    <property type="match status" value="1"/>
</dbReference>
<keyword evidence="3" id="KW-1185">Reference proteome</keyword>
<reference evidence="2" key="2">
    <citation type="submission" date="2022-09" db="EMBL/GenBank/DDBJ databases">
        <title>Biosynthetic gene clusters of Dactylosporangioum fulvum.</title>
        <authorList>
            <person name="Caradec T."/>
        </authorList>
    </citation>
    <scope>NUCLEOTIDE SEQUENCE</scope>
    <source>
        <strain evidence="2">NRRL B-16292</strain>
    </source>
</reference>
<feature type="transmembrane region" description="Helical" evidence="1">
    <location>
        <begin position="38"/>
        <end position="60"/>
    </location>
</feature>
<evidence type="ECO:0000313" key="2">
    <source>
        <dbReference type="EMBL" id="UWP85977.1"/>
    </source>
</evidence>
<keyword evidence="1" id="KW-0472">Membrane</keyword>
<accession>A0ABY5W8U4</accession>
<organism evidence="2 3">
    <name type="scientific">Dactylosporangium fulvum</name>
    <dbReference type="NCBI Taxonomy" id="53359"/>
    <lineage>
        <taxon>Bacteria</taxon>
        <taxon>Bacillati</taxon>
        <taxon>Actinomycetota</taxon>
        <taxon>Actinomycetes</taxon>
        <taxon>Micromonosporales</taxon>
        <taxon>Micromonosporaceae</taxon>
        <taxon>Dactylosporangium</taxon>
    </lineage>
</organism>
<evidence type="ECO:0000256" key="1">
    <source>
        <dbReference type="SAM" id="Phobius"/>
    </source>
</evidence>
<reference evidence="2" key="1">
    <citation type="submission" date="2021-04" db="EMBL/GenBank/DDBJ databases">
        <authorList>
            <person name="Hartkoorn R.C."/>
            <person name="Beaudoing E."/>
            <person name="Hot D."/>
        </authorList>
    </citation>
    <scope>NUCLEOTIDE SEQUENCE</scope>
    <source>
        <strain evidence="2">NRRL B-16292</strain>
    </source>
</reference>